<evidence type="ECO:0000256" key="1">
    <source>
        <dbReference type="SAM" id="MobiDB-lite"/>
    </source>
</evidence>
<name>A0ABP9DM52_9ACTN</name>
<evidence type="ECO:0008006" key="4">
    <source>
        <dbReference type="Google" id="ProtNLM"/>
    </source>
</evidence>
<reference evidence="3" key="1">
    <citation type="journal article" date="2019" name="Int. J. Syst. Evol. Microbiol.">
        <title>The Global Catalogue of Microorganisms (GCM) 10K type strain sequencing project: providing services to taxonomists for standard genome sequencing and annotation.</title>
        <authorList>
            <consortium name="The Broad Institute Genomics Platform"/>
            <consortium name="The Broad Institute Genome Sequencing Center for Infectious Disease"/>
            <person name="Wu L."/>
            <person name="Ma J."/>
        </authorList>
    </citation>
    <scope>NUCLEOTIDE SEQUENCE [LARGE SCALE GENOMIC DNA]</scope>
    <source>
        <strain evidence="3">JCM 13006</strain>
    </source>
</reference>
<dbReference type="Proteomes" id="UP001501752">
    <property type="component" value="Unassembled WGS sequence"/>
</dbReference>
<protein>
    <recommendedName>
        <fullName evidence="4">PE domain-containing protein</fullName>
    </recommendedName>
</protein>
<feature type="compositionally biased region" description="Polar residues" evidence="1">
    <location>
        <begin position="136"/>
        <end position="151"/>
    </location>
</feature>
<dbReference type="EMBL" id="BAABIS010000001">
    <property type="protein sequence ID" value="GAA4850768.1"/>
    <property type="molecule type" value="Genomic_DNA"/>
</dbReference>
<sequence length="151" mass="16138">MSTGTGGSGYRVEVDSLRAFATQVRGLLGEFQARADGSKVHGLSGVSTGAFGNFAEAEELRERYVEMRDVLRSVLNGIYDTIDEAQQKADRTAANYEDQEYETSRTMKLSDDGWSTAPPPARTVAPGRPARPAASDGQSASGTNAGAEQTW</sequence>
<organism evidence="2 3">
    <name type="scientific">Kitasatospora terrestris</name>
    <dbReference type="NCBI Taxonomy" id="258051"/>
    <lineage>
        <taxon>Bacteria</taxon>
        <taxon>Bacillati</taxon>
        <taxon>Actinomycetota</taxon>
        <taxon>Actinomycetes</taxon>
        <taxon>Kitasatosporales</taxon>
        <taxon>Streptomycetaceae</taxon>
        <taxon>Kitasatospora</taxon>
    </lineage>
</organism>
<keyword evidence="3" id="KW-1185">Reference proteome</keyword>
<proteinExistence type="predicted"/>
<gene>
    <name evidence="2" type="ORF">GCM10023235_29710</name>
</gene>
<evidence type="ECO:0000313" key="2">
    <source>
        <dbReference type="EMBL" id="GAA4850768.1"/>
    </source>
</evidence>
<comment type="caution">
    <text evidence="2">The sequence shown here is derived from an EMBL/GenBank/DDBJ whole genome shotgun (WGS) entry which is preliminary data.</text>
</comment>
<feature type="region of interest" description="Disordered" evidence="1">
    <location>
        <begin position="90"/>
        <end position="151"/>
    </location>
</feature>
<accession>A0ABP9DM52</accession>
<evidence type="ECO:0000313" key="3">
    <source>
        <dbReference type="Proteomes" id="UP001501752"/>
    </source>
</evidence>
<feature type="compositionally biased region" description="Basic and acidic residues" evidence="1">
    <location>
        <begin position="102"/>
        <end position="111"/>
    </location>
</feature>
<dbReference type="RefSeq" id="WP_345697308.1">
    <property type="nucleotide sequence ID" value="NZ_BAABIS010000001.1"/>
</dbReference>